<evidence type="ECO:0000313" key="8">
    <source>
        <dbReference type="EMBL" id="VWX36920.1"/>
    </source>
</evidence>
<dbReference type="PANTHER" id="PTHR13767:SF2">
    <property type="entry name" value="PSEUDOURIDYLATE SYNTHASE TRUB1"/>
    <property type="match status" value="1"/>
</dbReference>
<comment type="similarity">
    <text evidence="2 5">Belongs to the pseudouridine synthase TruB family. Type 1 subfamily.</text>
</comment>
<evidence type="ECO:0000256" key="5">
    <source>
        <dbReference type="HAMAP-Rule" id="MF_01080"/>
    </source>
</evidence>
<sequence length="302" mass="33585">MEPIGVLPLDKPAGMTSHDCVFKLRRLFQTKKVGHTGTLDPEVTGVLPICLGRATKLARFITDEGKRYVAEVTLGFSTTTEDAHGETVETTGVPQGAVTEAELDAVLRQLTGQIEQTPPYYSAVKVNGRKLYEYARKGIEVERPTRVVTIHDLKRTSPLTFDHNTCRFQMEIACGKGTYIRTLAVQIGELLGYAAHMSHLRRTASGAIEEGDTVTLAMLEGCETVEERMAYVLPIEQVIQKWPRMTVDAETAARVLNGAKLASIPDEFELFTVYNEEDVPLAIYRRDPEINMGRVEVMLQID</sequence>
<accession>A0A653ICU5</accession>
<dbReference type="RefSeq" id="WP_159172421.1">
    <property type="nucleotide sequence ID" value="NZ_LR732308.1"/>
</dbReference>
<dbReference type="GO" id="GO:1990481">
    <property type="term" value="P:mRNA pseudouridine synthesis"/>
    <property type="evidence" value="ECO:0007669"/>
    <property type="project" value="TreeGrafter"/>
</dbReference>
<dbReference type="InterPro" id="IPR020103">
    <property type="entry name" value="PsdUridine_synth_cat_dom_sf"/>
</dbReference>
<dbReference type="GO" id="GO:0003723">
    <property type="term" value="F:RNA binding"/>
    <property type="evidence" value="ECO:0007669"/>
    <property type="project" value="InterPro"/>
</dbReference>
<dbReference type="PANTHER" id="PTHR13767">
    <property type="entry name" value="TRNA-PSEUDOURIDINE SYNTHASE"/>
    <property type="match status" value="1"/>
</dbReference>
<dbReference type="HAMAP" id="MF_01080">
    <property type="entry name" value="TruB_bact"/>
    <property type="match status" value="1"/>
</dbReference>
<dbReference type="GO" id="GO:0031119">
    <property type="term" value="P:tRNA pseudouridine synthesis"/>
    <property type="evidence" value="ECO:0007669"/>
    <property type="project" value="UniProtKB-UniRule"/>
</dbReference>
<dbReference type="FunFam" id="3.30.2350.10:FF:000011">
    <property type="entry name" value="tRNA pseudouridine synthase B"/>
    <property type="match status" value="1"/>
</dbReference>
<dbReference type="EMBL" id="CABWKQ010000023">
    <property type="protein sequence ID" value="VWX36920.1"/>
    <property type="molecule type" value="Genomic_DNA"/>
</dbReference>
<dbReference type="InterPro" id="IPR032819">
    <property type="entry name" value="TruB_C"/>
</dbReference>
<dbReference type="NCBIfam" id="TIGR00431">
    <property type="entry name" value="TruB"/>
    <property type="match status" value="1"/>
</dbReference>
<evidence type="ECO:0000256" key="2">
    <source>
        <dbReference type="ARBA" id="ARBA00005642"/>
    </source>
</evidence>
<dbReference type="CDD" id="cd02573">
    <property type="entry name" value="PseudoU_synth_EcTruB"/>
    <property type="match status" value="1"/>
</dbReference>
<gene>
    <name evidence="5 8" type="primary">truB</name>
    <name evidence="8" type="ORF">EXIGUO9Y_30146</name>
</gene>
<dbReference type="Pfam" id="PF16198">
    <property type="entry name" value="TruB_C_2"/>
    <property type="match status" value="1"/>
</dbReference>
<evidence type="ECO:0000259" key="7">
    <source>
        <dbReference type="Pfam" id="PF16198"/>
    </source>
</evidence>
<evidence type="ECO:0000256" key="4">
    <source>
        <dbReference type="ARBA" id="ARBA00023235"/>
    </source>
</evidence>
<proteinExistence type="inferred from homology"/>
<feature type="active site" description="Nucleophile" evidence="5">
    <location>
        <position position="40"/>
    </location>
</feature>
<dbReference type="Gene3D" id="3.30.2350.10">
    <property type="entry name" value="Pseudouridine synthase"/>
    <property type="match status" value="1"/>
</dbReference>
<dbReference type="InterPro" id="IPR002501">
    <property type="entry name" value="PsdUridine_synth_N"/>
</dbReference>
<comment type="function">
    <text evidence="5">Responsible for synthesis of pseudouridine from uracil-55 in the psi GC loop of transfer RNAs.</text>
</comment>
<reference evidence="8 9" key="1">
    <citation type="submission" date="2019-10" db="EMBL/GenBank/DDBJ databases">
        <authorList>
            <person name="Karimi E."/>
        </authorList>
    </citation>
    <scope>NUCLEOTIDE SEQUENCE [LARGE SCALE GENOMIC DNA]</scope>
    <source>
        <strain evidence="8">Exiguobacterium sp. 9Y</strain>
    </source>
</reference>
<dbReference type="GO" id="GO:0160148">
    <property type="term" value="F:tRNA pseudouridine(55) synthase activity"/>
    <property type="evidence" value="ECO:0007669"/>
    <property type="project" value="UniProtKB-EC"/>
</dbReference>
<dbReference type="Pfam" id="PF01509">
    <property type="entry name" value="TruB_N"/>
    <property type="match status" value="1"/>
</dbReference>
<protein>
    <recommendedName>
        <fullName evidence="5">tRNA pseudouridine synthase B</fullName>
        <ecNumber evidence="5">5.4.99.25</ecNumber>
    </recommendedName>
    <alternativeName>
        <fullName evidence="5">tRNA pseudouridine(55) synthase</fullName>
        <shortName evidence="5">Psi55 synthase</shortName>
    </alternativeName>
    <alternativeName>
        <fullName evidence="5">tRNA pseudouridylate synthase</fullName>
    </alternativeName>
    <alternativeName>
        <fullName evidence="5">tRNA-uridine isomerase</fullName>
    </alternativeName>
</protein>
<name>A0A653ICU5_9BACL</name>
<feature type="domain" description="tRNA pseudouridylate synthase B C-terminal" evidence="7">
    <location>
        <begin position="181"/>
        <end position="238"/>
    </location>
</feature>
<dbReference type="Proteomes" id="UP000439752">
    <property type="component" value="Unassembled WGS sequence"/>
</dbReference>
<keyword evidence="4 5" id="KW-0413">Isomerase</keyword>
<dbReference type="EC" id="5.4.99.25" evidence="5"/>
<keyword evidence="3 5" id="KW-0819">tRNA processing</keyword>
<evidence type="ECO:0000256" key="3">
    <source>
        <dbReference type="ARBA" id="ARBA00022694"/>
    </source>
</evidence>
<feature type="domain" description="Pseudouridine synthase II N-terminal" evidence="6">
    <location>
        <begin position="25"/>
        <end position="180"/>
    </location>
</feature>
<dbReference type="InterPro" id="IPR014780">
    <property type="entry name" value="tRNA_psdUridine_synth_TruB"/>
</dbReference>
<dbReference type="AlphaFoldDB" id="A0A653ICU5"/>
<evidence type="ECO:0000313" key="9">
    <source>
        <dbReference type="Proteomes" id="UP000439752"/>
    </source>
</evidence>
<dbReference type="SUPFAM" id="SSF55120">
    <property type="entry name" value="Pseudouridine synthase"/>
    <property type="match status" value="1"/>
</dbReference>
<evidence type="ECO:0000256" key="1">
    <source>
        <dbReference type="ARBA" id="ARBA00000385"/>
    </source>
</evidence>
<comment type="catalytic activity">
    <reaction evidence="1 5">
        <text>uridine(55) in tRNA = pseudouridine(55) in tRNA</text>
        <dbReference type="Rhea" id="RHEA:42532"/>
        <dbReference type="Rhea" id="RHEA-COMP:10101"/>
        <dbReference type="Rhea" id="RHEA-COMP:10102"/>
        <dbReference type="ChEBI" id="CHEBI:65314"/>
        <dbReference type="ChEBI" id="CHEBI:65315"/>
        <dbReference type="EC" id="5.4.99.25"/>
    </reaction>
</comment>
<keyword evidence="9" id="KW-1185">Reference proteome</keyword>
<evidence type="ECO:0000259" key="6">
    <source>
        <dbReference type="Pfam" id="PF01509"/>
    </source>
</evidence>
<organism evidence="8 9">
    <name type="scientific">Exiguobacterium oxidotolerans</name>
    <dbReference type="NCBI Taxonomy" id="223958"/>
    <lineage>
        <taxon>Bacteria</taxon>
        <taxon>Bacillati</taxon>
        <taxon>Bacillota</taxon>
        <taxon>Bacilli</taxon>
        <taxon>Bacillales</taxon>
        <taxon>Bacillales Family XII. Incertae Sedis</taxon>
        <taxon>Exiguobacterium</taxon>
    </lineage>
</organism>